<gene>
    <name evidence="2" type="ORF">AFUS01_LOCUS25489</name>
</gene>
<name>A0A8J2P9W3_9HEXA</name>
<feature type="region of interest" description="Disordered" evidence="1">
    <location>
        <begin position="21"/>
        <end position="41"/>
    </location>
</feature>
<reference evidence="2" key="1">
    <citation type="submission" date="2021-06" db="EMBL/GenBank/DDBJ databases">
        <authorList>
            <person name="Hodson N. C."/>
            <person name="Mongue J. A."/>
            <person name="Jaron S. K."/>
        </authorList>
    </citation>
    <scope>NUCLEOTIDE SEQUENCE</scope>
</reference>
<dbReference type="AlphaFoldDB" id="A0A8J2P9W3"/>
<feature type="non-terminal residue" evidence="2">
    <location>
        <position position="1"/>
    </location>
</feature>
<evidence type="ECO:0000313" key="2">
    <source>
        <dbReference type="EMBL" id="CAG7786943.1"/>
    </source>
</evidence>
<dbReference type="Proteomes" id="UP000708208">
    <property type="component" value="Unassembled WGS sequence"/>
</dbReference>
<dbReference type="EMBL" id="CAJVCH010329783">
    <property type="protein sequence ID" value="CAG7786943.1"/>
    <property type="molecule type" value="Genomic_DNA"/>
</dbReference>
<proteinExistence type="predicted"/>
<organism evidence="2 3">
    <name type="scientific">Allacma fusca</name>
    <dbReference type="NCBI Taxonomy" id="39272"/>
    <lineage>
        <taxon>Eukaryota</taxon>
        <taxon>Metazoa</taxon>
        <taxon>Ecdysozoa</taxon>
        <taxon>Arthropoda</taxon>
        <taxon>Hexapoda</taxon>
        <taxon>Collembola</taxon>
        <taxon>Symphypleona</taxon>
        <taxon>Sminthuridae</taxon>
        <taxon>Allacma</taxon>
    </lineage>
</organism>
<keyword evidence="3" id="KW-1185">Reference proteome</keyword>
<comment type="caution">
    <text evidence="2">The sequence shown here is derived from an EMBL/GenBank/DDBJ whole genome shotgun (WGS) entry which is preliminary data.</text>
</comment>
<protein>
    <submittedName>
        <fullName evidence="2">Uncharacterized protein</fullName>
    </submittedName>
</protein>
<evidence type="ECO:0000256" key="1">
    <source>
        <dbReference type="SAM" id="MobiDB-lite"/>
    </source>
</evidence>
<evidence type="ECO:0000313" key="3">
    <source>
        <dbReference type="Proteomes" id="UP000708208"/>
    </source>
</evidence>
<sequence>RLFPWTALVGMTNYKLNGRSEDDQVLTTPPVLDPKPTVSTI</sequence>
<accession>A0A8J2P9W3</accession>